<dbReference type="PANTHER" id="PTHR10206:SF2">
    <property type="entry name" value="CATHELICIDIN ANTIMICROBIAL PEPTIDE"/>
    <property type="match status" value="1"/>
</dbReference>
<keyword evidence="3" id="KW-0964">Secreted</keyword>
<dbReference type="OMA" id="METQMAS"/>
<accession>A0A4X2KTY3</accession>
<feature type="signal peptide" evidence="6">
    <location>
        <begin position="1"/>
        <end position="22"/>
    </location>
</feature>
<reference evidence="7" key="2">
    <citation type="submission" date="2025-08" db="UniProtKB">
        <authorList>
            <consortium name="Ensembl"/>
        </authorList>
    </citation>
    <scope>IDENTIFICATION</scope>
</reference>
<keyword evidence="8" id="KW-1185">Reference proteome</keyword>
<dbReference type="GO" id="GO:0045087">
    <property type="term" value="P:innate immune response"/>
    <property type="evidence" value="ECO:0007669"/>
    <property type="project" value="TreeGrafter"/>
</dbReference>
<evidence type="ECO:0000313" key="7">
    <source>
        <dbReference type="Ensembl" id="ENSVURP00010015163.1"/>
    </source>
</evidence>
<dbReference type="GO" id="GO:0050829">
    <property type="term" value="P:defense response to Gram-negative bacterium"/>
    <property type="evidence" value="ECO:0007669"/>
    <property type="project" value="TreeGrafter"/>
</dbReference>
<comment type="similarity">
    <text evidence="2">Belongs to the cathelicidin family.</text>
</comment>
<evidence type="ECO:0000256" key="3">
    <source>
        <dbReference type="ARBA" id="ARBA00022525"/>
    </source>
</evidence>
<dbReference type="SUPFAM" id="SSF54403">
    <property type="entry name" value="Cystatin/monellin"/>
    <property type="match status" value="1"/>
</dbReference>
<dbReference type="Gene3D" id="3.10.450.10">
    <property type="match status" value="1"/>
</dbReference>
<gene>
    <name evidence="7" type="primary">LOC114028004</name>
</gene>
<dbReference type="InterPro" id="IPR046350">
    <property type="entry name" value="Cystatin_sf"/>
</dbReference>
<organism evidence="7 8">
    <name type="scientific">Vombatus ursinus</name>
    <name type="common">Common wombat</name>
    <dbReference type="NCBI Taxonomy" id="29139"/>
    <lineage>
        <taxon>Eukaryota</taxon>
        <taxon>Metazoa</taxon>
        <taxon>Chordata</taxon>
        <taxon>Craniata</taxon>
        <taxon>Vertebrata</taxon>
        <taxon>Euteleostomi</taxon>
        <taxon>Mammalia</taxon>
        <taxon>Metatheria</taxon>
        <taxon>Diprotodontia</taxon>
        <taxon>Vombatidae</taxon>
        <taxon>Vombatus</taxon>
    </lineage>
</organism>
<feature type="compositionally biased region" description="Basic residues" evidence="5">
    <location>
        <begin position="137"/>
        <end position="154"/>
    </location>
</feature>
<dbReference type="Pfam" id="PF00666">
    <property type="entry name" value="Cathelicidins"/>
    <property type="match status" value="1"/>
</dbReference>
<dbReference type="GO" id="GO:0061844">
    <property type="term" value="P:antimicrobial humoral immune response mediated by antimicrobial peptide"/>
    <property type="evidence" value="ECO:0007669"/>
    <property type="project" value="TreeGrafter"/>
</dbReference>
<name>A0A4X2KTY3_VOMUR</name>
<dbReference type="InterPro" id="IPR001894">
    <property type="entry name" value="Cathelicidin-like"/>
</dbReference>
<keyword evidence="4" id="KW-1015">Disulfide bond</keyword>
<protein>
    <recommendedName>
        <fullName evidence="9">Cathelicidin antimicrobial peptide</fullName>
    </recommendedName>
</protein>
<comment type="subcellular location">
    <subcellularLocation>
        <location evidence="1">Secreted</location>
    </subcellularLocation>
</comment>
<dbReference type="GO" id="GO:0050830">
    <property type="term" value="P:defense response to Gram-positive bacterium"/>
    <property type="evidence" value="ECO:0007669"/>
    <property type="project" value="TreeGrafter"/>
</dbReference>
<reference evidence="7" key="3">
    <citation type="submission" date="2025-09" db="UniProtKB">
        <authorList>
            <consortium name="Ensembl"/>
        </authorList>
    </citation>
    <scope>IDENTIFICATION</scope>
</reference>
<feature type="region of interest" description="Disordered" evidence="5">
    <location>
        <begin position="122"/>
        <end position="154"/>
    </location>
</feature>
<sequence length="154" mass="16809">MGSLGRSFLVLCVAITIATLSAQQRERLSDQEAISLLLATYNRESNDDFIYGLLQAKSVSDQAEKRILSFTIQETKCLKSENLNPDQCEFKEGGLVRDCSGEISSEQRPPVVLVSCDLSAQEPQAQGVSDADPSPVHGRRGGRGRRGRGGRRGR</sequence>
<dbReference type="GO" id="GO:0001530">
    <property type="term" value="F:lipopolysaccharide binding"/>
    <property type="evidence" value="ECO:0007669"/>
    <property type="project" value="TreeGrafter"/>
</dbReference>
<evidence type="ECO:0000256" key="2">
    <source>
        <dbReference type="ARBA" id="ARBA00005320"/>
    </source>
</evidence>
<dbReference type="Proteomes" id="UP000314987">
    <property type="component" value="Unassembled WGS sequence"/>
</dbReference>
<dbReference type="GO" id="GO:0005615">
    <property type="term" value="C:extracellular space"/>
    <property type="evidence" value="ECO:0007669"/>
    <property type="project" value="TreeGrafter"/>
</dbReference>
<dbReference type="AlphaFoldDB" id="A0A4X2KTY3"/>
<dbReference type="PANTHER" id="PTHR10206">
    <property type="entry name" value="CATHELICIDIN"/>
    <property type="match status" value="1"/>
</dbReference>
<reference evidence="8" key="1">
    <citation type="submission" date="2018-12" db="EMBL/GenBank/DDBJ databases">
        <authorList>
            <person name="Yazar S."/>
        </authorList>
    </citation>
    <scope>NUCLEOTIDE SEQUENCE [LARGE SCALE GENOMIC DNA]</scope>
</reference>
<dbReference type="GeneTree" id="ENSGT00390000000410"/>
<evidence type="ECO:0000256" key="1">
    <source>
        <dbReference type="ARBA" id="ARBA00004613"/>
    </source>
</evidence>
<dbReference type="STRING" id="29139.ENSVURP00010015163"/>
<evidence type="ECO:0000256" key="6">
    <source>
        <dbReference type="SAM" id="SignalP"/>
    </source>
</evidence>
<proteinExistence type="inferred from homology"/>
<feature type="chain" id="PRO_5021403761" description="Cathelicidin antimicrobial peptide" evidence="6">
    <location>
        <begin position="23"/>
        <end position="154"/>
    </location>
</feature>
<dbReference type="Ensembl" id="ENSVURT00010017234.1">
    <property type="protein sequence ID" value="ENSVURP00010015163.1"/>
    <property type="gene ID" value="ENSVURG00010011607.1"/>
</dbReference>
<evidence type="ECO:0000313" key="8">
    <source>
        <dbReference type="Proteomes" id="UP000314987"/>
    </source>
</evidence>
<dbReference type="FunFam" id="3.10.450.10:FF:000003">
    <property type="entry name" value="Cathelicidin antimicrobial peptide"/>
    <property type="match status" value="1"/>
</dbReference>
<keyword evidence="6" id="KW-0732">Signal</keyword>
<evidence type="ECO:0008006" key="9">
    <source>
        <dbReference type="Google" id="ProtNLM"/>
    </source>
</evidence>
<evidence type="ECO:0000256" key="5">
    <source>
        <dbReference type="SAM" id="MobiDB-lite"/>
    </source>
</evidence>
<evidence type="ECO:0000256" key="4">
    <source>
        <dbReference type="ARBA" id="ARBA00023157"/>
    </source>
</evidence>